<dbReference type="EMBL" id="CP032412">
    <property type="protein sequence ID" value="AYB44670.1"/>
    <property type="molecule type" value="Genomic_DNA"/>
</dbReference>
<evidence type="ECO:0008006" key="3">
    <source>
        <dbReference type="Google" id="ProtNLM"/>
    </source>
</evidence>
<proteinExistence type="predicted"/>
<name>A0A385TJK1_PAELA</name>
<evidence type="ECO:0000313" key="1">
    <source>
        <dbReference type="EMBL" id="AYB44670.1"/>
    </source>
</evidence>
<dbReference type="SUPFAM" id="SSF81301">
    <property type="entry name" value="Nucleotidyltransferase"/>
    <property type="match status" value="1"/>
</dbReference>
<dbReference type="AlphaFoldDB" id="A0A385TJK1"/>
<reference evidence="1 2" key="1">
    <citation type="submission" date="2018-09" db="EMBL/GenBank/DDBJ databases">
        <title>Genome Sequence of Paenibacillus lautus Strain E7593-69, Azo Dye-Degrading Bacteria, Isolated from Commercial Tattoo Inks.</title>
        <authorList>
            <person name="Nho S.W."/>
            <person name="Kim S.-J."/>
            <person name="Kweon O."/>
            <person name="Cerniglia C.E."/>
        </authorList>
    </citation>
    <scope>NUCLEOTIDE SEQUENCE [LARGE SCALE GENOMIC DNA]</scope>
    <source>
        <strain evidence="1 2">E7593-69</strain>
    </source>
</reference>
<dbReference type="RefSeq" id="WP_090913635.1">
    <property type="nucleotide sequence ID" value="NZ_CP032412.1"/>
</dbReference>
<organism evidence="1 2">
    <name type="scientific">Paenibacillus lautus</name>
    <name type="common">Bacillus lautus</name>
    <dbReference type="NCBI Taxonomy" id="1401"/>
    <lineage>
        <taxon>Bacteria</taxon>
        <taxon>Bacillati</taxon>
        <taxon>Bacillota</taxon>
        <taxon>Bacilli</taxon>
        <taxon>Bacillales</taxon>
        <taxon>Paenibacillaceae</taxon>
        <taxon>Paenibacillus</taxon>
    </lineage>
</organism>
<accession>A0A385TJK1</accession>
<dbReference type="KEGG" id="plw:D5F53_15930"/>
<dbReference type="InterPro" id="IPR043519">
    <property type="entry name" value="NT_sf"/>
</dbReference>
<keyword evidence="2" id="KW-1185">Reference proteome</keyword>
<protein>
    <recommendedName>
        <fullName evidence="3">Polymerase nucleotidyl transferase domain-containing protein</fullName>
    </recommendedName>
</protein>
<dbReference type="Proteomes" id="UP000266552">
    <property type="component" value="Chromosome"/>
</dbReference>
<sequence length="276" mass="32305">MNLEELKQYAMNQISSILGSNMNVVSALAFQGGLGRGKFDSLSDIDLLIGFEKIEDSKGIIKGEHVIDGKKWSVFHLSFDKVSPKQWRDKLRYVYGYETLIFYDRNGKFREICRESLLSEEERKERTVYKIKKLGNRGITYRGIVNEDWRGIRWGDQYDLWVFRGDNFAAHMRLNQAVELLIDLIYSINKLPVPSPKWKHHLVTELSWIPEDFRRVLYEASTVIDMTPSDVERRYHCLISMVTQCIEKSIQLDLLPEDIGSYYFPKFSTHSDNTED</sequence>
<evidence type="ECO:0000313" key="2">
    <source>
        <dbReference type="Proteomes" id="UP000266552"/>
    </source>
</evidence>
<gene>
    <name evidence="1" type="ORF">D5F53_15930</name>
</gene>